<feature type="signal peptide" evidence="2">
    <location>
        <begin position="1"/>
        <end position="21"/>
    </location>
</feature>
<dbReference type="AlphaFoldDB" id="A0A6A7B0E8"/>
<dbReference type="OrthoDB" id="3800518at2759"/>
<feature type="chain" id="PRO_5025475164" description="UBZ4-type domain-containing protein" evidence="2">
    <location>
        <begin position="22"/>
        <end position="389"/>
    </location>
</feature>
<reference evidence="3" key="1">
    <citation type="submission" date="2020-01" db="EMBL/GenBank/DDBJ databases">
        <authorList>
            <consortium name="DOE Joint Genome Institute"/>
            <person name="Haridas S."/>
            <person name="Albert R."/>
            <person name="Binder M."/>
            <person name="Bloem J."/>
            <person name="Labutti K."/>
            <person name="Salamov A."/>
            <person name="Andreopoulos B."/>
            <person name="Baker S.E."/>
            <person name="Barry K."/>
            <person name="Bills G."/>
            <person name="Bluhm B.H."/>
            <person name="Cannon C."/>
            <person name="Castanera R."/>
            <person name="Culley D.E."/>
            <person name="Daum C."/>
            <person name="Ezra D."/>
            <person name="Gonzalez J.B."/>
            <person name="Henrissat B."/>
            <person name="Kuo A."/>
            <person name="Liang C."/>
            <person name="Lipzen A."/>
            <person name="Lutzoni F."/>
            <person name="Magnuson J."/>
            <person name="Mondo S."/>
            <person name="Nolan M."/>
            <person name="Ohm R."/>
            <person name="Pangilinan J."/>
            <person name="Park H.-J."/>
            <person name="Ramirez L."/>
            <person name="Alfaro M."/>
            <person name="Sun H."/>
            <person name="Tritt A."/>
            <person name="Yoshinaga Y."/>
            <person name="Zwiers L.-H."/>
            <person name="Turgeon B.G."/>
            <person name="Goodwin S.B."/>
            <person name="Spatafora J.W."/>
            <person name="Crous P.W."/>
            <person name="Grigoriev I.V."/>
        </authorList>
    </citation>
    <scope>NUCLEOTIDE SEQUENCE</scope>
    <source>
        <strain evidence="3">IPT5</strain>
    </source>
</reference>
<evidence type="ECO:0008006" key="5">
    <source>
        <dbReference type="Google" id="ProtNLM"/>
    </source>
</evidence>
<sequence>MIVMKLLIRSLFLSFPSHFLGKVRVPAPASFEDDTCIPVDYRAPKQGTAAPQSTQERQRTIRPMSSSNIVNPDPTKLGGIKQWLGSTRGACHVPPALPQLPNMNTGIASSPIFPTGATDAPRSSKILILENVDILESPLDDCKTDMKESPPPLADAFGSTSSSHSVTDRMLSRHGHYDIRALEKSAESSPHSICIHCCVQLEVPPEERKAENVMKKHVAQCVSQGVSGSDVAVTLSAGRSHIVGWNHALRGKPFQRKTDGVSYGLRRPNRPQSCPRGIELCAALLQDVEAKDRRISVLERDPVLPEANNALLQKDSDRKMKSFENIIETLIGITTQYNATLPRSLQKRLQTDCPRLMDDCLHLSRSQQLKIRQYRDPRRIPVLVAYNHP</sequence>
<keyword evidence="2" id="KW-0732">Signal</keyword>
<evidence type="ECO:0000256" key="1">
    <source>
        <dbReference type="SAM" id="MobiDB-lite"/>
    </source>
</evidence>
<proteinExistence type="predicted"/>
<organism evidence="3 4">
    <name type="scientific">Plenodomus tracheiphilus IPT5</name>
    <dbReference type="NCBI Taxonomy" id="1408161"/>
    <lineage>
        <taxon>Eukaryota</taxon>
        <taxon>Fungi</taxon>
        <taxon>Dikarya</taxon>
        <taxon>Ascomycota</taxon>
        <taxon>Pezizomycotina</taxon>
        <taxon>Dothideomycetes</taxon>
        <taxon>Pleosporomycetidae</taxon>
        <taxon>Pleosporales</taxon>
        <taxon>Pleosporineae</taxon>
        <taxon>Leptosphaeriaceae</taxon>
        <taxon>Plenodomus</taxon>
    </lineage>
</organism>
<dbReference type="Proteomes" id="UP000799423">
    <property type="component" value="Unassembled WGS sequence"/>
</dbReference>
<evidence type="ECO:0000256" key="2">
    <source>
        <dbReference type="SAM" id="SignalP"/>
    </source>
</evidence>
<evidence type="ECO:0000313" key="4">
    <source>
        <dbReference type="Proteomes" id="UP000799423"/>
    </source>
</evidence>
<dbReference type="EMBL" id="MU006322">
    <property type="protein sequence ID" value="KAF2847898.1"/>
    <property type="molecule type" value="Genomic_DNA"/>
</dbReference>
<gene>
    <name evidence="3" type="ORF">T440DRAFT_481436</name>
</gene>
<feature type="region of interest" description="Disordered" evidence="1">
    <location>
        <begin position="44"/>
        <end position="72"/>
    </location>
</feature>
<feature type="region of interest" description="Disordered" evidence="1">
    <location>
        <begin position="144"/>
        <end position="166"/>
    </location>
</feature>
<protein>
    <recommendedName>
        <fullName evidence="5">UBZ4-type domain-containing protein</fullName>
    </recommendedName>
</protein>
<evidence type="ECO:0000313" key="3">
    <source>
        <dbReference type="EMBL" id="KAF2847898.1"/>
    </source>
</evidence>
<keyword evidence="4" id="KW-1185">Reference proteome</keyword>
<name>A0A6A7B0E8_9PLEO</name>
<accession>A0A6A7B0E8</accession>